<reference evidence="2" key="1">
    <citation type="submission" date="2010-08" db="EMBL/GenBank/DDBJ databases">
        <authorList>
            <consortium name="Caenorhabditis japonica Sequencing Consortium"/>
            <person name="Wilson R.K."/>
        </authorList>
    </citation>
    <scope>NUCLEOTIDE SEQUENCE [LARGE SCALE GENOMIC DNA]</scope>
    <source>
        <strain evidence="2">DF5081</strain>
    </source>
</reference>
<dbReference type="EnsemblMetazoa" id="CJA38658.1">
    <property type="protein sequence ID" value="CJA38658.1"/>
    <property type="gene ID" value="WBGene00214505"/>
</dbReference>
<accession>A0A8R1IS52</accession>
<dbReference type="Proteomes" id="UP000005237">
    <property type="component" value="Unassembled WGS sequence"/>
</dbReference>
<evidence type="ECO:0000313" key="2">
    <source>
        <dbReference type="Proteomes" id="UP000005237"/>
    </source>
</evidence>
<name>A0A8R1IS52_CAEJA</name>
<dbReference type="AlphaFoldDB" id="A0A8R1IS52"/>
<protein>
    <submittedName>
        <fullName evidence="1">Uncharacterized protein</fullName>
    </submittedName>
</protein>
<organism evidence="1 2">
    <name type="scientific">Caenorhabditis japonica</name>
    <dbReference type="NCBI Taxonomy" id="281687"/>
    <lineage>
        <taxon>Eukaryota</taxon>
        <taxon>Metazoa</taxon>
        <taxon>Ecdysozoa</taxon>
        <taxon>Nematoda</taxon>
        <taxon>Chromadorea</taxon>
        <taxon>Rhabditida</taxon>
        <taxon>Rhabditina</taxon>
        <taxon>Rhabditomorpha</taxon>
        <taxon>Rhabditoidea</taxon>
        <taxon>Rhabditidae</taxon>
        <taxon>Peloderinae</taxon>
        <taxon>Caenorhabditis</taxon>
    </lineage>
</organism>
<sequence length="93" mass="10721">MNESPNNDLIRWYMYSPYCPPPYSSPYRPHPYCTFPTAPNLTTSDRPQADGISILPIRRSSPPINSRLVNIYFPYPSGKRKKSFATHKRSSDL</sequence>
<keyword evidence="2" id="KW-1185">Reference proteome</keyword>
<proteinExistence type="predicted"/>
<reference evidence="1" key="2">
    <citation type="submission" date="2022-06" db="UniProtKB">
        <authorList>
            <consortium name="EnsemblMetazoa"/>
        </authorList>
    </citation>
    <scope>IDENTIFICATION</scope>
    <source>
        <strain evidence="1">DF5081</strain>
    </source>
</reference>
<evidence type="ECO:0000313" key="1">
    <source>
        <dbReference type="EnsemblMetazoa" id="CJA38658.1"/>
    </source>
</evidence>